<evidence type="ECO:0000313" key="3">
    <source>
        <dbReference type="Proteomes" id="UP000295468"/>
    </source>
</evidence>
<gene>
    <name evidence="2" type="ORF">CLV82_0267</name>
</gene>
<proteinExistence type="predicted"/>
<dbReference type="EMBL" id="SNYI01000001">
    <property type="protein sequence ID" value="TDQ32439.1"/>
    <property type="molecule type" value="Genomic_DNA"/>
</dbReference>
<protein>
    <submittedName>
        <fullName evidence="2">Uncharacterized protein</fullName>
    </submittedName>
</protein>
<dbReference type="Proteomes" id="UP000295468">
    <property type="component" value="Unassembled WGS sequence"/>
</dbReference>
<reference evidence="2 3" key="1">
    <citation type="submission" date="2019-03" db="EMBL/GenBank/DDBJ databases">
        <title>Genomic Encyclopedia of Archaeal and Bacterial Type Strains, Phase II (KMG-II): from individual species to whole genera.</title>
        <authorList>
            <person name="Goeker M."/>
        </authorList>
    </citation>
    <scope>NUCLEOTIDE SEQUENCE [LARGE SCALE GENOMIC DNA]</scope>
    <source>
        <strain evidence="2 3">DSM 18435</strain>
    </source>
</reference>
<organism evidence="2 3">
    <name type="scientific">Zeaxanthinibacter enoshimensis</name>
    <dbReference type="NCBI Taxonomy" id="392009"/>
    <lineage>
        <taxon>Bacteria</taxon>
        <taxon>Pseudomonadati</taxon>
        <taxon>Bacteroidota</taxon>
        <taxon>Flavobacteriia</taxon>
        <taxon>Flavobacteriales</taxon>
        <taxon>Flavobacteriaceae</taxon>
        <taxon>Zeaxanthinibacter</taxon>
    </lineage>
</organism>
<accession>A0A4R6TRE0</accession>
<name>A0A4R6TRE0_9FLAO</name>
<feature type="region of interest" description="Disordered" evidence="1">
    <location>
        <begin position="33"/>
        <end position="57"/>
    </location>
</feature>
<comment type="caution">
    <text evidence="2">The sequence shown here is derived from an EMBL/GenBank/DDBJ whole genome shotgun (WGS) entry which is preliminary data.</text>
</comment>
<sequence>MQPDKRQGEQGKQEFTLQSFDQLVFLAKQNYQDHSSNVTKDGQKAYKFNTNRTAELG</sequence>
<dbReference type="AlphaFoldDB" id="A0A4R6TRE0"/>
<evidence type="ECO:0000256" key="1">
    <source>
        <dbReference type="SAM" id="MobiDB-lite"/>
    </source>
</evidence>
<keyword evidence="3" id="KW-1185">Reference proteome</keyword>
<dbReference type="RefSeq" id="WP_166636652.1">
    <property type="nucleotide sequence ID" value="NZ_SNYI01000001.1"/>
</dbReference>
<feature type="compositionally biased region" description="Polar residues" evidence="1">
    <location>
        <begin position="48"/>
        <end position="57"/>
    </location>
</feature>
<evidence type="ECO:0000313" key="2">
    <source>
        <dbReference type="EMBL" id="TDQ32439.1"/>
    </source>
</evidence>